<evidence type="ECO:0000259" key="1">
    <source>
        <dbReference type="PROSITE" id="PS50076"/>
    </source>
</evidence>
<dbReference type="InterPro" id="IPR036869">
    <property type="entry name" value="J_dom_sf"/>
</dbReference>
<dbReference type="PRINTS" id="PR00625">
    <property type="entry name" value="JDOMAIN"/>
</dbReference>
<proteinExistence type="predicted"/>
<name>A0ABN1HB21_9ACTN</name>
<dbReference type="Gene3D" id="1.10.287.110">
    <property type="entry name" value="DnaJ domain"/>
    <property type="match status" value="1"/>
</dbReference>
<gene>
    <name evidence="2" type="ORF">GCM10009547_45670</name>
</gene>
<comment type="caution">
    <text evidence="2">The sequence shown here is derived from an EMBL/GenBank/DDBJ whole genome shotgun (WGS) entry which is preliminary data.</text>
</comment>
<feature type="domain" description="J" evidence="1">
    <location>
        <begin position="2"/>
        <end position="66"/>
    </location>
</feature>
<dbReference type="InterPro" id="IPR050817">
    <property type="entry name" value="DjlA_DnaK_co-chaperone"/>
</dbReference>
<sequence>MNHYAALGLSRSADADAVRAAYRDAVRRWHPDRDPTPEAAAKFLAAQRAFEVLSDPKKRLDYDRETANGIGDLLLIPLPFVRKQVGRLIRGGTAVVEDIVQRRRERGSS</sequence>
<dbReference type="SMART" id="SM00271">
    <property type="entry name" value="DnaJ"/>
    <property type="match status" value="1"/>
</dbReference>
<accession>A0ABN1HB21</accession>
<dbReference type="RefSeq" id="WP_344609177.1">
    <property type="nucleotide sequence ID" value="NZ_BAAAHE010000049.1"/>
</dbReference>
<protein>
    <recommendedName>
        <fullName evidence="1">J domain-containing protein</fullName>
    </recommendedName>
</protein>
<evidence type="ECO:0000313" key="2">
    <source>
        <dbReference type="EMBL" id="GAA0636263.1"/>
    </source>
</evidence>
<dbReference type="PROSITE" id="PS50076">
    <property type="entry name" value="DNAJ_2"/>
    <property type="match status" value="1"/>
</dbReference>
<dbReference type="SUPFAM" id="SSF46565">
    <property type="entry name" value="Chaperone J-domain"/>
    <property type="match status" value="1"/>
</dbReference>
<keyword evidence="3" id="KW-1185">Reference proteome</keyword>
<dbReference type="EMBL" id="BAAAHE010000049">
    <property type="protein sequence ID" value="GAA0636263.1"/>
    <property type="molecule type" value="Genomic_DNA"/>
</dbReference>
<dbReference type="PANTHER" id="PTHR24074">
    <property type="entry name" value="CO-CHAPERONE PROTEIN DJLA"/>
    <property type="match status" value="1"/>
</dbReference>
<reference evidence="2 3" key="1">
    <citation type="journal article" date="2019" name="Int. J. Syst. Evol. Microbiol.">
        <title>The Global Catalogue of Microorganisms (GCM) 10K type strain sequencing project: providing services to taxonomists for standard genome sequencing and annotation.</title>
        <authorList>
            <consortium name="The Broad Institute Genomics Platform"/>
            <consortium name="The Broad Institute Genome Sequencing Center for Infectious Disease"/>
            <person name="Wu L."/>
            <person name="Ma J."/>
        </authorList>
    </citation>
    <scope>NUCLEOTIDE SEQUENCE [LARGE SCALE GENOMIC DNA]</scope>
    <source>
        <strain evidence="2 3">JCM 10671</strain>
    </source>
</reference>
<dbReference type="InterPro" id="IPR001623">
    <property type="entry name" value="DnaJ_domain"/>
</dbReference>
<dbReference type="CDD" id="cd06257">
    <property type="entry name" value="DnaJ"/>
    <property type="match status" value="1"/>
</dbReference>
<organism evidence="2 3">
    <name type="scientific">Sporichthya brevicatena</name>
    <dbReference type="NCBI Taxonomy" id="171442"/>
    <lineage>
        <taxon>Bacteria</taxon>
        <taxon>Bacillati</taxon>
        <taxon>Actinomycetota</taxon>
        <taxon>Actinomycetes</taxon>
        <taxon>Sporichthyales</taxon>
        <taxon>Sporichthyaceae</taxon>
        <taxon>Sporichthya</taxon>
    </lineage>
</organism>
<evidence type="ECO:0000313" key="3">
    <source>
        <dbReference type="Proteomes" id="UP001500957"/>
    </source>
</evidence>
<dbReference type="Pfam" id="PF00226">
    <property type="entry name" value="DnaJ"/>
    <property type="match status" value="1"/>
</dbReference>
<dbReference type="Proteomes" id="UP001500957">
    <property type="component" value="Unassembled WGS sequence"/>
</dbReference>